<evidence type="ECO:0000313" key="2">
    <source>
        <dbReference type="EMBL" id="KAJ5247402.1"/>
    </source>
</evidence>
<accession>A0A9W9TXX9</accession>
<proteinExistence type="predicted"/>
<dbReference type="GeneID" id="83198985"/>
<dbReference type="EMBL" id="JAPQKS010000002">
    <property type="protein sequence ID" value="KAJ5247402.1"/>
    <property type="molecule type" value="Genomic_DNA"/>
</dbReference>
<reference evidence="2" key="1">
    <citation type="submission" date="2022-11" db="EMBL/GenBank/DDBJ databases">
        <authorList>
            <person name="Petersen C."/>
        </authorList>
    </citation>
    <scope>NUCLEOTIDE SEQUENCE</scope>
    <source>
        <strain evidence="2">IBT 19713</strain>
    </source>
</reference>
<dbReference type="Proteomes" id="UP001150941">
    <property type="component" value="Unassembled WGS sequence"/>
</dbReference>
<keyword evidence="1" id="KW-0472">Membrane</keyword>
<keyword evidence="1" id="KW-0812">Transmembrane</keyword>
<evidence type="ECO:0000256" key="1">
    <source>
        <dbReference type="SAM" id="Phobius"/>
    </source>
</evidence>
<name>A0A9W9TXX9_9EURO</name>
<comment type="caution">
    <text evidence="2">The sequence shown here is derived from an EMBL/GenBank/DDBJ whole genome shotgun (WGS) entry which is preliminary data.</text>
</comment>
<sequence>MPIALCAQYSQVGGMASSDMHEFMPINGGKTALMTVYQQRQFDMSPWNIKTGVGWVMESVFQEVDIETSKVLFEWRSLDHVDPSNSYTLPSATDTSGTGLHVSEPWDYFHINSIDKNADGDYLISSRHTSAIYKVSGKNGSVIWRLHGSNPTFRNINFSFSQQHDARWLYENKTHSVVSLYNNGYNGFNQTHPYSSGMVILIDHIEKTALQVREYLPKIPGLVSSSQGNLQRLPNNNVFMGWGNNVFVSEHSEEGELVLWASFAEAPVMNYRAMKFEWEGNPTDSPALWTYSRTSEPFSPTTFYASWNGATRIKSWRFYGAHDKDGSWTLLDDIDKAGFETEYHNATFFPWTRAEAVNKDGVILGKSEVKYTFVPSPDLSLFCQDETCADAPAYGLPDEGDAPITIPPVGVSTVPWVDLENGGTYPSGFPHVDAENEAAEHDRQGKKQVLSWSAAVLFFGILGPLYFIYRRYQRHQRQDLCNDDAESAESLTGRSNQNKTPANPNVLPWWNWRRWAGEKNTSGPYFALSDHNYPPTYEQRRARMDRRD</sequence>
<dbReference type="InterPro" id="IPR039535">
    <property type="entry name" value="ASST-like"/>
</dbReference>
<evidence type="ECO:0000313" key="3">
    <source>
        <dbReference type="Proteomes" id="UP001150941"/>
    </source>
</evidence>
<dbReference type="PANTHER" id="PTHR35340:SF9">
    <property type="entry name" value="ASST-DOMAIN-CONTAINING PROTEIN"/>
    <property type="match status" value="1"/>
</dbReference>
<dbReference type="RefSeq" id="XP_058334823.1">
    <property type="nucleotide sequence ID" value="XM_058471682.1"/>
</dbReference>
<dbReference type="OrthoDB" id="5427350at2759"/>
<protein>
    <recommendedName>
        <fullName evidence="4">ASST-domain-containing protein</fullName>
    </recommendedName>
</protein>
<feature type="transmembrane region" description="Helical" evidence="1">
    <location>
        <begin position="449"/>
        <end position="469"/>
    </location>
</feature>
<dbReference type="PANTHER" id="PTHR35340">
    <property type="entry name" value="PQQ ENZYME REPEAT PROTEIN-RELATED"/>
    <property type="match status" value="1"/>
</dbReference>
<dbReference type="InterPro" id="IPR053143">
    <property type="entry name" value="Arylsulfate_ST"/>
</dbReference>
<reference evidence="2" key="2">
    <citation type="journal article" date="2023" name="IMA Fungus">
        <title>Comparative genomic study of the Penicillium genus elucidates a diverse pangenome and 15 lateral gene transfer events.</title>
        <authorList>
            <person name="Petersen C."/>
            <person name="Sorensen T."/>
            <person name="Nielsen M.R."/>
            <person name="Sondergaard T.E."/>
            <person name="Sorensen J.L."/>
            <person name="Fitzpatrick D.A."/>
            <person name="Frisvad J.C."/>
            <person name="Nielsen K.L."/>
        </authorList>
    </citation>
    <scope>NUCLEOTIDE SEQUENCE</scope>
    <source>
        <strain evidence="2">IBT 19713</strain>
    </source>
</reference>
<keyword evidence="1" id="KW-1133">Transmembrane helix</keyword>
<dbReference type="Pfam" id="PF14269">
    <property type="entry name" value="Arylsulfotran_2"/>
    <property type="match status" value="1"/>
</dbReference>
<keyword evidence="3" id="KW-1185">Reference proteome</keyword>
<organism evidence="2 3">
    <name type="scientific">Penicillium chermesinum</name>
    <dbReference type="NCBI Taxonomy" id="63820"/>
    <lineage>
        <taxon>Eukaryota</taxon>
        <taxon>Fungi</taxon>
        <taxon>Dikarya</taxon>
        <taxon>Ascomycota</taxon>
        <taxon>Pezizomycotina</taxon>
        <taxon>Eurotiomycetes</taxon>
        <taxon>Eurotiomycetidae</taxon>
        <taxon>Eurotiales</taxon>
        <taxon>Aspergillaceae</taxon>
        <taxon>Penicillium</taxon>
    </lineage>
</organism>
<dbReference type="AlphaFoldDB" id="A0A9W9TXX9"/>
<gene>
    <name evidence="2" type="ORF">N7468_002385</name>
</gene>
<evidence type="ECO:0008006" key="4">
    <source>
        <dbReference type="Google" id="ProtNLM"/>
    </source>
</evidence>